<evidence type="ECO:0000256" key="1">
    <source>
        <dbReference type="ARBA" id="ARBA00023015"/>
    </source>
</evidence>
<accession>A0ABP6SSM5</accession>
<dbReference type="EMBL" id="BAAAYN010000006">
    <property type="protein sequence ID" value="GAA3383822.1"/>
    <property type="molecule type" value="Genomic_DNA"/>
</dbReference>
<evidence type="ECO:0000256" key="3">
    <source>
        <dbReference type="ARBA" id="ARBA00023163"/>
    </source>
</evidence>
<dbReference type="PROSITE" id="PS01124">
    <property type="entry name" value="HTH_ARAC_FAMILY_2"/>
    <property type="match status" value="1"/>
</dbReference>
<keyword evidence="7" id="KW-1185">Reference proteome</keyword>
<dbReference type="InterPro" id="IPR018060">
    <property type="entry name" value="HTH_AraC"/>
</dbReference>
<dbReference type="RefSeq" id="WP_345726876.1">
    <property type="nucleotide sequence ID" value="NZ_BAAAYN010000006.1"/>
</dbReference>
<dbReference type="Proteomes" id="UP001501676">
    <property type="component" value="Unassembled WGS sequence"/>
</dbReference>
<protein>
    <submittedName>
        <fullName evidence="6">Helix-turn-helix domain-containing protein</fullName>
    </submittedName>
</protein>
<gene>
    <name evidence="6" type="ORF">GCM10020369_11200</name>
</gene>
<feature type="region of interest" description="Disordered" evidence="4">
    <location>
        <begin position="135"/>
        <end position="155"/>
    </location>
</feature>
<evidence type="ECO:0000313" key="6">
    <source>
        <dbReference type="EMBL" id="GAA3383822.1"/>
    </source>
</evidence>
<organism evidence="6 7">
    <name type="scientific">Cryptosporangium minutisporangium</name>
    <dbReference type="NCBI Taxonomy" id="113569"/>
    <lineage>
        <taxon>Bacteria</taxon>
        <taxon>Bacillati</taxon>
        <taxon>Actinomycetota</taxon>
        <taxon>Actinomycetes</taxon>
        <taxon>Cryptosporangiales</taxon>
        <taxon>Cryptosporangiaceae</taxon>
        <taxon>Cryptosporangium</taxon>
    </lineage>
</organism>
<dbReference type="SMART" id="SM00342">
    <property type="entry name" value="HTH_ARAC"/>
    <property type="match status" value="1"/>
</dbReference>
<evidence type="ECO:0000256" key="2">
    <source>
        <dbReference type="ARBA" id="ARBA00023125"/>
    </source>
</evidence>
<evidence type="ECO:0000259" key="5">
    <source>
        <dbReference type="PROSITE" id="PS01124"/>
    </source>
</evidence>
<name>A0ABP6SSM5_9ACTN</name>
<evidence type="ECO:0000256" key="4">
    <source>
        <dbReference type="SAM" id="MobiDB-lite"/>
    </source>
</evidence>
<reference evidence="7" key="1">
    <citation type="journal article" date="2019" name="Int. J. Syst. Evol. Microbiol.">
        <title>The Global Catalogue of Microorganisms (GCM) 10K type strain sequencing project: providing services to taxonomists for standard genome sequencing and annotation.</title>
        <authorList>
            <consortium name="The Broad Institute Genomics Platform"/>
            <consortium name="The Broad Institute Genome Sequencing Center for Infectious Disease"/>
            <person name="Wu L."/>
            <person name="Ma J."/>
        </authorList>
    </citation>
    <scope>NUCLEOTIDE SEQUENCE [LARGE SCALE GENOMIC DNA]</scope>
    <source>
        <strain evidence="7">JCM 9458</strain>
    </source>
</reference>
<evidence type="ECO:0000313" key="7">
    <source>
        <dbReference type="Proteomes" id="UP001501676"/>
    </source>
</evidence>
<comment type="caution">
    <text evidence="6">The sequence shown here is derived from an EMBL/GenBank/DDBJ whole genome shotgun (WGS) entry which is preliminary data.</text>
</comment>
<feature type="domain" description="HTH araC/xylS-type" evidence="5">
    <location>
        <begin position="160"/>
        <end position="258"/>
    </location>
</feature>
<keyword evidence="2" id="KW-0238">DNA-binding</keyword>
<dbReference type="Gene3D" id="1.10.10.60">
    <property type="entry name" value="Homeodomain-like"/>
    <property type="match status" value="1"/>
</dbReference>
<dbReference type="PANTHER" id="PTHR46796">
    <property type="entry name" value="HTH-TYPE TRANSCRIPTIONAL ACTIVATOR RHAS-RELATED"/>
    <property type="match status" value="1"/>
</dbReference>
<dbReference type="Pfam" id="PF12833">
    <property type="entry name" value="HTH_18"/>
    <property type="match status" value="1"/>
</dbReference>
<dbReference type="SUPFAM" id="SSF46689">
    <property type="entry name" value="Homeodomain-like"/>
    <property type="match status" value="2"/>
</dbReference>
<sequence>MPEMPLPRTCYRPRLWLWPGQAVYVGTALGLDPHRGSVACLVVAVGGTFTVGVDARPGPVARSALIPPRLTHQVIAEADRMAFCYLDPASARFHGCRRAMTTTDGGIAYQHRYEDVLVATAGNLTDRTAERWLDAASGSDHPADATPGDGAPDRMDPRIRKAVDMLHEHADRSDVSAADLAALVGLSTSRFLHLFAESAGTSFRRYRLWLRMGRAATRIRDGADLTTAAVDAGFASPSHYTSSFHAMFGLPPRHLLGTDITICD</sequence>
<dbReference type="InterPro" id="IPR050204">
    <property type="entry name" value="AraC_XylS_family_regulators"/>
</dbReference>
<keyword evidence="3" id="KW-0804">Transcription</keyword>
<proteinExistence type="predicted"/>
<dbReference type="InterPro" id="IPR009057">
    <property type="entry name" value="Homeodomain-like_sf"/>
</dbReference>
<keyword evidence="1" id="KW-0805">Transcription regulation</keyword>